<dbReference type="PROSITE" id="PS50084">
    <property type="entry name" value="KH_TYPE_1"/>
    <property type="match status" value="1"/>
</dbReference>
<dbReference type="SMART" id="SM00333">
    <property type="entry name" value="TUDOR"/>
    <property type="match status" value="1"/>
</dbReference>
<keyword evidence="6" id="KW-1185">Reference proteome</keyword>
<evidence type="ECO:0000256" key="2">
    <source>
        <dbReference type="SAM" id="MobiDB-lite"/>
    </source>
</evidence>
<feature type="region of interest" description="Disordered" evidence="2">
    <location>
        <begin position="603"/>
        <end position="649"/>
    </location>
</feature>
<accession>A0ABD1K9F1</accession>
<dbReference type="InterPro" id="IPR004088">
    <property type="entry name" value="KH_dom_type_1"/>
</dbReference>
<evidence type="ECO:0000256" key="1">
    <source>
        <dbReference type="PROSITE-ProRule" id="PRU00117"/>
    </source>
</evidence>
<dbReference type="SUPFAM" id="SSF54791">
    <property type="entry name" value="Eukaryotic type KH-domain (KH-domain type I)"/>
    <property type="match status" value="1"/>
</dbReference>
<dbReference type="SUPFAM" id="SSF63748">
    <property type="entry name" value="Tudor/PWWP/MBT"/>
    <property type="match status" value="1"/>
</dbReference>
<feature type="region of interest" description="Disordered" evidence="2">
    <location>
        <begin position="488"/>
        <end position="570"/>
    </location>
</feature>
<dbReference type="Proteomes" id="UP001591681">
    <property type="component" value="Unassembled WGS sequence"/>
</dbReference>
<dbReference type="InterPro" id="IPR036612">
    <property type="entry name" value="KH_dom_type_1_sf"/>
</dbReference>
<dbReference type="PANTHER" id="PTHR22948">
    <property type="entry name" value="TUDOR DOMAIN CONTAINING PROTEIN"/>
    <property type="match status" value="1"/>
</dbReference>
<dbReference type="PROSITE" id="PS50304">
    <property type="entry name" value="TUDOR"/>
    <property type="match status" value="1"/>
</dbReference>
<dbReference type="InterPro" id="IPR050621">
    <property type="entry name" value="Tudor_domain_containing"/>
</dbReference>
<dbReference type="CDD" id="cd20407">
    <property type="entry name" value="Tudor_AKAP1"/>
    <property type="match status" value="1"/>
</dbReference>
<sequence>MPLRFRSFAPYTLPGVLALIGWWWYTSRKKARPASLQAEEEGVGPAMGLLTSPAEGSNGLLEKACCQSTSAPTTTTIHRRPSRDRPKAPEPKSAEQSRQQQPPQQQQQQEVVVVAAQVHSPLGRTVAPEPLSISTSTSLSLGVGRRTEVPQVSVPHLRKGREAPTQCGVGQSQQQTPKAVLATGKSPAEAQRDAESSSDLTEVHAGMGNAGVTPDSAKQLCADVGSEAARLAATCADRVGPHVEAAAELTKDERPEPEGEVAAEETPHTQPTAPAPKPPQETPVAPCSTSASLLVPIGSNTKEDPAPTAATGKESAEESSSSLSPHPETPTAHLIVTSPLYTSTPIGTEDVPSEGKDQRQVENGMGRQLQAGGGGGGDRTHVQQEQEFERVAAGLITEVISAAAQQVQMTGSCEAATKPQATPVLNGRPYSAESPAQQSAADETDSCEQDMRPQGASTAHQTDKEMTNGCLTTPSTWEYCAERTAVMEQPAKATTSDSLRESPACPSEQSQNRGEDSGCCQSLDGISGDALPLHATERLPEVAPGGTEAPVQPSPSSSLGSSEADTPRLMDSPAPVVLEEAVLARHEAATALQAPLTAASLRNGGHAASEAEGDQSGGSDVNSMDSVDSGCTLGASDGQSSSSQPSASSSSSEVIVWEIEVPKHLVGRLIGKQGRYVSFLKQSSGAKIYISTLPYTQEFQICHMEGTQQQVDKALALIGKKFKDLDLTNLYAPPPMPLTLPSLPMTSWLLLPNGVTVEVIVVNIVSPGHMFVQQHTHPTYHALRSLDQQMFLCYSQPGTPPLPTPIEGQGFSAQRRALLHSAGLFCTAQGSSAQDRALLHSAGLLCTAQGSSAQRRALLHSAGLFCTAQGSSAQRRALLHSAGLFCTAQGSSAQDRASLHRTGLLCTGQGFSAQRRALLHSAGLFCTGQGFPAQDRASLHRTGLPCTGQGFPAQRRAFLHSAGLSCTAQGFPATGQGSSATGQGSSATGQGSSAQRRALLRSAGLFCAAQGSSAQRRALLRSAGLFCAAQGSSAQRRALLHSAGLFCTAQGSSAQIGVICAAPAGEGAWWRAQVISFYEDSNEVEIRYVDYGGYERVKIDTLRQIRSDFVSLPFQGTEVLLDNLLPLPGEDRFSTEGNAALEEMTRGVPLLAQVTNYDNNTGLPMVQMWNMVGDELVLLNRTLAERGFGTWVDNF</sequence>
<dbReference type="Gene3D" id="2.40.50.90">
    <property type="match status" value="1"/>
</dbReference>
<evidence type="ECO:0000313" key="6">
    <source>
        <dbReference type="Proteomes" id="UP001591681"/>
    </source>
</evidence>
<dbReference type="GO" id="GO:0003723">
    <property type="term" value="F:RNA binding"/>
    <property type="evidence" value="ECO:0007669"/>
    <property type="project" value="UniProtKB-UniRule"/>
</dbReference>
<dbReference type="Gene3D" id="3.30.1370.10">
    <property type="entry name" value="K Homology domain, type 1"/>
    <property type="match status" value="1"/>
</dbReference>
<dbReference type="InterPro" id="IPR035437">
    <property type="entry name" value="SNase_OB-fold_sf"/>
</dbReference>
<dbReference type="InterPro" id="IPR002999">
    <property type="entry name" value="Tudor"/>
</dbReference>
<keyword evidence="1" id="KW-0694">RNA-binding</keyword>
<feature type="region of interest" description="Disordered" evidence="2">
    <location>
        <begin position="66"/>
        <end position="112"/>
    </location>
</feature>
<feature type="compositionally biased region" description="Low complexity" evidence="2">
    <location>
        <begin position="308"/>
        <end position="331"/>
    </location>
</feature>
<evidence type="ECO:0000256" key="3">
    <source>
        <dbReference type="SAM" id="Phobius"/>
    </source>
</evidence>
<dbReference type="GO" id="GO:0005739">
    <property type="term" value="C:mitochondrion"/>
    <property type="evidence" value="ECO:0007669"/>
    <property type="project" value="UniProtKB-ARBA"/>
</dbReference>
<gene>
    <name evidence="5" type="ORF">ACEWY4_007867</name>
</gene>
<feature type="transmembrane region" description="Helical" evidence="3">
    <location>
        <begin position="7"/>
        <end position="25"/>
    </location>
</feature>
<dbReference type="AlphaFoldDB" id="A0ABD1K9F1"/>
<feature type="compositionally biased region" description="Basic and acidic residues" evidence="2">
    <location>
        <begin position="83"/>
        <end position="95"/>
    </location>
</feature>
<protein>
    <recommendedName>
        <fullName evidence="4">Tudor domain-containing protein</fullName>
    </recommendedName>
</protein>
<dbReference type="PANTHER" id="PTHR22948:SF65">
    <property type="entry name" value="A-KINASE ANCHORING PROTEIN 1"/>
    <property type="match status" value="1"/>
</dbReference>
<name>A0ABD1K9F1_9TELE</name>
<dbReference type="EMBL" id="JBHFQA010000007">
    <property type="protein sequence ID" value="KAL2095719.1"/>
    <property type="molecule type" value="Genomic_DNA"/>
</dbReference>
<feature type="region of interest" description="Disordered" evidence="2">
    <location>
        <begin position="247"/>
        <end position="386"/>
    </location>
</feature>
<keyword evidence="3" id="KW-0472">Membrane</keyword>
<dbReference type="Pfam" id="PF00567">
    <property type="entry name" value="TUDOR"/>
    <property type="match status" value="1"/>
</dbReference>
<dbReference type="InterPro" id="IPR004087">
    <property type="entry name" value="KH_dom"/>
</dbReference>
<dbReference type="SMART" id="SM00322">
    <property type="entry name" value="KH"/>
    <property type="match status" value="1"/>
</dbReference>
<feature type="compositionally biased region" description="Polar residues" evidence="2">
    <location>
        <begin position="617"/>
        <end position="626"/>
    </location>
</feature>
<feature type="domain" description="Tudor" evidence="4">
    <location>
        <begin position="1053"/>
        <end position="1112"/>
    </location>
</feature>
<feature type="compositionally biased region" description="Polar residues" evidence="2">
    <location>
        <begin position="66"/>
        <end position="76"/>
    </location>
</feature>
<keyword evidence="3" id="KW-0812">Transmembrane</keyword>
<reference evidence="5 6" key="1">
    <citation type="submission" date="2024-09" db="EMBL/GenBank/DDBJ databases">
        <title>A chromosome-level genome assembly of Gray's grenadier anchovy, Coilia grayii.</title>
        <authorList>
            <person name="Fu Z."/>
        </authorList>
    </citation>
    <scope>NUCLEOTIDE SEQUENCE [LARGE SCALE GENOMIC DNA]</scope>
    <source>
        <strain evidence="5">G4</strain>
        <tissue evidence="5">Muscle</tissue>
    </source>
</reference>
<dbReference type="InterPro" id="IPR047368">
    <property type="entry name" value="KH-I_AKAP1"/>
</dbReference>
<feature type="region of interest" description="Disordered" evidence="2">
    <location>
        <begin position="408"/>
        <end position="472"/>
    </location>
</feature>
<organism evidence="5 6">
    <name type="scientific">Coilia grayii</name>
    <name type="common">Gray's grenadier anchovy</name>
    <dbReference type="NCBI Taxonomy" id="363190"/>
    <lineage>
        <taxon>Eukaryota</taxon>
        <taxon>Metazoa</taxon>
        <taxon>Chordata</taxon>
        <taxon>Craniata</taxon>
        <taxon>Vertebrata</taxon>
        <taxon>Euteleostomi</taxon>
        <taxon>Actinopterygii</taxon>
        <taxon>Neopterygii</taxon>
        <taxon>Teleostei</taxon>
        <taxon>Clupei</taxon>
        <taxon>Clupeiformes</taxon>
        <taxon>Clupeoidei</taxon>
        <taxon>Engraulidae</taxon>
        <taxon>Coilinae</taxon>
        <taxon>Coilia</taxon>
    </lineage>
</organism>
<dbReference type="CDD" id="cd22395">
    <property type="entry name" value="KH-I_AKAP1"/>
    <property type="match status" value="1"/>
</dbReference>
<comment type="caution">
    <text evidence="5">The sequence shown here is derived from an EMBL/GenBank/DDBJ whole genome shotgun (WGS) entry which is preliminary data.</text>
</comment>
<evidence type="ECO:0000313" key="5">
    <source>
        <dbReference type="EMBL" id="KAL2095719.1"/>
    </source>
</evidence>
<dbReference type="InterPro" id="IPR047367">
    <property type="entry name" value="Tudor_AKAP1"/>
</dbReference>
<feature type="compositionally biased region" description="Low complexity" evidence="2">
    <location>
        <begin position="99"/>
        <end position="112"/>
    </location>
</feature>
<feature type="compositionally biased region" description="Low complexity" evidence="2">
    <location>
        <begin position="634"/>
        <end position="649"/>
    </location>
</feature>
<proteinExistence type="predicted"/>
<keyword evidence="3" id="KW-1133">Transmembrane helix</keyword>
<evidence type="ECO:0000259" key="4">
    <source>
        <dbReference type="PROSITE" id="PS50304"/>
    </source>
</evidence>
<dbReference type="Pfam" id="PF00013">
    <property type="entry name" value="KH_1"/>
    <property type="match status" value="1"/>
</dbReference>